<dbReference type="AlphaFoldDB" id="A0A2W5TQD3"/>
<dbReference type="PROSITE" id="PS50106">
    <property type="entry name" value="PDZ"/>
    <property type="match status" value="1"/>
</dbReference>
<accession>A0A2W5TQD3</accession>
<dbReference type="Gene3D" id="2.30.42.10">
    <property type="match status" value="1"/>
</dbReference>
<dbReference type="InterPro" id="IPR008969">
    <property type="entry name" value="CarboxyPept-like_regulatory"/>
</dbReference>
<dbReference type="PANTHER" id="PTHR32060:SF30">
    <property type="entry name" value="CARBOXY-TERMINAL PROCESSING PROTEASE CTPA"/>
    <property type="match status" value="1"/>
</dbReference>
<gene>
    <name evidence="2" type="ORF">DI536_07165</name>
</gene>
<dbReference type="Proteomes" id="UP000249061">
    <property type="component" value="Unassembled WGS sequence"/>
</dbReference>
<dbReference type="Pfam" id="PF17820">
    <property type="entry name" value="PDZ_6"/>
    <property type="match status" value="1"/>
</dbReference>
<dbReference type="SUPFAM" id="SSF50156">
    <property type="entry name" value="PDZ domain-like"/>
    <property type="match status" value="1"/>
</dbReference>
<organism evidence="2 3">
    <name type="scientific">Archangium gephyra</name>
    <dbReference type="NCBI Taxonomy" id="48"/>
    <lineage>
        <taxon>Bacteria</taxon>
        <taxon>Pseudomonadati</taxon>
        <taxon>Myxococcota</taxon>
        <taxon>Myxococcia</taxon>
        <taxon>Myxococcales</taxon>
        <taxon>Cystobacterineae</taxon>
        <taxon>Archangiaceae</taxon>
        <taxon>Archangium</taxon>
    </lineage>
</organism>
<dbReference type="GO" id="GO:0007165">
    <property type="term" value="P:signal transduction"/>
    <property type="evidence" value="ECO:0007669"/>
    <property type="project" value="TreeGrafter"/>
</dbReference>
<dbReference type="SMART" id="SM00228">
    <property type="entry name" value="PDZ"/>
    <property type="match status" value="1"/>
</dbReference>
<dbReference type="GO" id="GO:0004175">
    <property type="term" value="F:endopeptidase activity"/>
    <property type="evidence" value="ECO:0007669"/>
    <property type="project" value="TreeGrafter"/>
</dbReference>
<dbReference type="Pfam" id="PF13620">
    <property type="entry name" value="CarboxypepD_reg"/>
    <property type="match status" value="1"/>
</dbReference>
<dbReference type="EMBL" id="QFQP01000004">
    <property type="protein sequence ID" value="PZR16067.1"/>
    <property type="molecule type" value="Genomic_DNA"/>
</dbReference>
<proteinExistence type="predicted"/>
<dbReference type="GO" id="GO:0030288">
    <property type="term" value="C:outer membrane-bounded periplasmic space"/>
    <property type="evidence" value="ECO:0007669"/>
    <property type="project" value="TreeGrafter"/>
</dbReference>
<feature type="domain" description="PDZ" evidence="1">
    <location>
        <begin position="624"/>
        <end position="700"/>
    </location>
</feature>
<protein>
    <recommendedName>
        <fullName evidence="1">PDZ domain-containing protein</fullName>
    </recommendedName>
</protein>
<comment type="caution">
    <text evidence="2">The sequence shown here is derived from an EMBL/GenBank/DDBJ whole genome shotgun (WGS) entry which is preliminary data.</text>
</comment>
<evidence type="ECO:0000259" key="1">
    <source>
        <dbReference type="PROSITE" id="PS50106"/>
    </source>
</evidence>
<dbReference type="SUPFAM" id="SSF49464">
    <property type="entry name" value="Carboxypeptidase regulatory domain-like"/>
    <property type="match status" value="3"/>
</dbReference>
<evidence type="ECO:0000313" key="3">
    <source>
        <dbReference type="Proteomes" id="UP000249061"/>
    </source>
</evidence>
<dbReference type="InterPro" id="IPR001478">
    <property type="entry name" value="PDZ"/>
</dbReference>
<dbReference type="InterPro" id="IPR036034">
    <property type="entry name" value="PDZ_sf"/>
</dbReference>
<dbReference type="CDD" id="cd06782">
    <property type="entry name" value="cpPDZ_CPP-like"/>
    <property type="match status" value="1"/>
</dbReference>
<reference evidence="2 3" key="1">
    <citation type="submission" date="2017-08" db="EMBL/GenBank/DDBJ databases">
        <title>Infants hospitalized years apart are colonized by the same room-sourced microbial strains.</title>
        <authorList>
            <person name="Brooks B."/>
            <person name="Olm M.R."/>
            <person name="Firek B.A."/>
            <person name="Baker R."/>
            <person name="Thomas B.C."/>
            <person name="Morowitz M.J."/>
            <person name="Banfield J.F."/>
        </authorList>
    </citation>
    <scope>NUCLEOTIDE SEQUENCE [LARGE SCALE GENOMIC DNA]</scope>
    <source>
        <strain evidence="2">S2_003_000_R2_14</strain>
    </source>
</reference>
<sequence>MVARVRRWTLVAVLAAVVLGVVWLLSGDDVEPSANVDDAVVADELPPPPPKPAEAKGARVSGIVLRDGQPVANARVSLKASTPLVTLTLDDGRFLFDDVPSGAAFLAASNAEAASEVLGPYQLTPGGAVEGVTLTLSASVKIAGRVIDLLTQKPIAGAQIVSPVSAVRTDAEGRFALTGAKAQTWLDVMAPGFLSRTEWVSLELANSGGLLELVLTPSSWIEGTVQESGVPVAAATVWGEFADGARHGARSMNVFTDKDGKFRLECGAGSYALSAVTVRGIRVKGPLVRVGVGETKTGVVLDTGDVSSATGTVTRVGQPVSGAQVMAVDALTEDVAGIATSAADGTFRFDGLSLGKYVLQVRAGPLNASAGPFEHRGDGMPWTVALSAGAELRGRVEPPSGGVVVRWRSGSWSGPSAQTVTDLEGTFRFEGLPDEPVTLDAEGPTGAATATARAGDEVVLKLKRGTVIVQLRDDTGKPISDGVIAARSIDTGTTRRQFVLAPDGVARLELAYGRWSLSLEVAGRGRSANVEVVVGEGGAQATLMLESSLAVSGRVIARGTSAPVNGARVESFAGEPGRVSRVSVLTDARGEFLLPPVPRSANLRVAREGFVDQWRRAADGPRWDVSLEPMNPGQGQRPEFEQFEGVGMTLDAREGPVRVALVSEGSPAERAGVQAGDVILAVDGQSVAGQNLNAVVARIRGPAGTPVAITFQRSGREINMTIRRKLLTL</sequence>
<dbReference type="SUPFAM" id="SSF49478">
    <property type="entry name" value="Cna protein B-type domain"/>
    <property type="match status" value="1"/>
</dbReference>
<evidence type="ECO:0000313" key="2">
    <source>
        <dbReference type="EMBL" id="PZR16067.1"/>
    </source>
</evidence>
<dbReference type="PANTHER" id="PTHR32060">
    <property type="entry name" value="TAIL-SPECIFIC PROTEASE"/>
    <property type="match status" value="1"/>
</dbReference>
<dbReference type="InterPro" id="IPR041489">
    <property type="entry name" value="PDZ_6"/>
</dbReference>
<name>A0A2W5TQD3_9BACT</name>